<dbReference type="RefSeq" id="WP_407340629.1">
    <property type="nucleotide sequence ID" value="NZ_CP136862.1"/>
</dbReference>
<evidence type="ECO:0000313" key="2">
    <source>
        <dbReference type="EMBL" id="WOJ91040.1"/>
    </source>
</evidence>
<evidence type="ECO:0008006" key="4">
    <source>
        <dbReference type="Google" id="ProtNLM"/>
    </source>
</evidence>
<evidence type="ECO:0000313" key="3">
    <source>
        <dbReference type="Proteomes" id="UP001626536"/>
    </source>
</evidence>
<dbReference type="EMBL" id="CP136862">
    <property type="protein sequence ID" value="WOJ91040.1"/>
    <property type="molecule type" value="Genomic_DNA"/>
</dbReference>
<evidence type="ECO:0000256" key="1">
    <source>
        <dbReference type="SAM" id="MobiDB-lite"/>
    </source>
</evidence>
<proteinExistence type="predicted"/>
<protein>
    <recommendedName>
        <fullName evidence="4">Secreted protein</fullName>
    </recommendedName>
</protein>
<gene>
    <name evidence="2" type="ORF">RZS28_07085</name>
</gene>
<dbReference type="Proteomes" id="UP001626536">
    <property type="component" value="Chromosome"/>
</dbReference>
<name>A0ABZ0HW18_9HYPH</name>
<keyword evidence="3" id="KW-1185">Reference proteome</keyword>
<reference evidence="2 3" key="1">
    <citation type="submission" date="2023-10" db="EMBL/GenBank/DDBJ databases">
        <title>Novel methanotroph of the genus Methylocapsa from a subarctic wetland.</title>
        <authorList>
            <person name="Belova S.E."/>
            <person name="Oshkin I.Y."/>
            <person name="Miroshnikov K."/>
            <person name="Dedysh S.N."/>
        </authorList>
    </citation>
    <scope>NUCLEOTIDE SEQUENCE [LARGE SCALE GENOMIC DNA]</scope>
    <source>
        <strain evidence="2 3">RX1</strain>
    </source>
</reference>
<organism evidence="2 3">
    <name type="scientific">Methylocapsa polymorpha</name>
    <dbReference type="NCBI Taxonomy" id="3080828"/>
    <lineage>
        <taxon>Bacteria</taxon>
        <taxon>Pseudomonadati</taxon>
        <taxon>Pseudomonadota</taxon>
        <taxon>Alphaproteobacteria</taxon>
        <taxon>Hyphomicrobiales</taxon>
        <taxon>Beijerinckiaceae</taxon>
        <taxon>Methylocapsa</taxon>
    </lineage>
</organism>
<feature type="region of interest" description="Disordered" evidence="1">
    <location>
        <begin position="36"/>
        <end position="55"/>
    </location>
</feature>
<sequence length="228" mass="24369">MKRAIARVSIGVAAAAAAIVLAGGSMRLMGAASSELKPDSRPFEVSQAVPGHDEAPDAMHMHHEMMHMHDDPTLHTPGATPTLAGQDAFGAIQEIVRILEADPTTDWSKVDLESLRQHLIDMNEVTLNADVVQWPVDGGLKASVTGSGRTLAAIQRMVPAHARAINGNNGWRVEAETLPNGVLFAVTSSEAKETTHIRGLGFIGILVRGSHHRFHHLAMARGSFAHGR</sequence>
<accession>A0ABZ0HW18</accession>